<accession>A0A8S3EGT1</accession>
<sequence length="24" mass="2508">MCRRIVSESPSLLGSSPAALNGYV</sequence>
<protein>
    <submittedName>
        <fullName evidence="1">Uncharacterized protein</fullName>
    </submittedName>
</protein>
<evidence type="ECO:0000313" key="2">
    <source>
        <dbReference type="Proteomes" id="UP000676336"/>
    </source>
</evidence>
<comment type="caution">
    <text evidence="1">The sequence shown here is derived from an EMBL/GenBank/DDBJ whole genome shotgun (WGS) entry which is preliminary data.</text>
</comment>
<dbReference type="EMBL" id="CAJOBI010233802">
    <property type="protein sequence ID" value="CAF5070581.1"/>
    <property type="molecule type" value="Genomic_DNA"/>
</dbReference>
<reference evidence="1" key="1">
    <citation type="submission" date="2021-02" db="EMBL/GenBank/DDBJ databases">
        <authorList>
            <person name="Nowell W R."/>
        </authorList>
    </citation>
    <scope>NUCLEOTIDE SEQUENCE</scope>
</reference>
<proteinExistence type="predicted"/>
<gene>
    <name evidence="1" type="ORF">SMN809_LOCUS60262</name>
</gene>
<feature type="non-terminal residue" evidence="1">
    <location>
        <position position="24"/>
    </location>
</feature>
<dbReference type="Proteomes" id="UP000676336">
    <property type="component" value="Unassembled WGS sequence"/>
</dbReference>
<organism evidence="1 2">
    <name type="scientific">Rotaria magnacalcarata</name>
    <dbReference type="NCBI Taxonomy" id="392030"/>
    <lineage>
        <taxon>Eukaryota</taxon>
        <taxon>Metazoa</taxon>
        <taxon>Spiralia</taxon>
        <taxon>Gnathifera</taxon>
        <taxon>Rotifera</taxon>
        <taxon>Eurotatoria</taxon>
        <taxon>Bdelloidea</taxon>
        <taxon>Philodinida</taxon>
        <taxon>Philodinidae</taxon>
        <taxon>Rotaria</taxon>
    </lineage>
</organism>
<evidence type="ECO:0000313" key="1">
    <source>
        <dbReference type="EMBL" id="CAF5070581.1"/>
    </source>
</evidence>
<dbReference type="AlphaFoldDB" id="A0A8S3EGT1"/>
<name>A0A8S3EGT1_9BILA</name>